<comment type="similarity">
    <text evidence="7">Belongs to the binding-protein-dependent transport system permease family.</text>
</comment>
<feature type="transmembrane region" description="Helical" evidence="7">
    <location>
        <begin position="174"/>
        <end position="199"/>
    </location>
</feature>
<comment type="caution">
    <text evidence="9">The sequence shown here is derived from an EMBL/GenBank/DDBJ whole genome shotgun (WGS) entry which is preliminary data.</text>
</comment>
<feature type="domain" description="ABC transmembrane type-1" evidence="8">
    <location>
        <begin position="95"/>
        <end position="303"/>
    </location>
</feature>
<evidence type="ECO:0000256" key="5">
    <source>
        <dbReference type="ARBA" id="ARBA00022989"/>
    </source>
</evidence>
<dbReference type="CDD" id="cd06261">
    <property type="entry name" value="TM_PBP2"/>
    <property type="match status" value="1"/>
</dbReference>
<evidence type="ECO:0000256" key="4">
    <source>
        <dbReference type="ARBA" id="ARBA00022692"/>
    </source>
</evidence>
<evidence type="ECO:0000256" key="2">
    <source>
        <dbReference type="ARBA" id="ARBA00022448"/>
    </source>
</evidence>
<reference evidence="10" key="1">
    <citation type="journal article" date="2019" name="Int. J. Syst. Evol. Microbiol.">
        <title>The Global Catalogue of Microorganisms (GCM) 10K type strain sequencing project: providing services to taxonomists for standard genome sequencing and annotation.</title>
        <authorList>
            <consortium name="The Broad Institute Genomics Platform"/>
            <consortium name="The Broad Institute Genome Sequencing Center for Infectious Disease"/>
            <person name="Wu L."/>
            <person name="Ma J."/>
        </authorList>
    </citation>
    <scope>NUCLEOTIDE SEQUENCE [LARGE SCALE GENOMIC DNA]</scope>
    <source>
        <strain evidence="10">KACC 12649</strain>
    </source>
</reference>
<keyword evidence="4 7" id="KW-0812">Transmembrane</keyword>
<accession>A0ABW0L3R5</accession>
<keyword evidence="5 7" id="KW-1133">Transmembrane helix</keyword>
<sequence>MENPTLTRAAKVNDALNAQRALPAATATRGKQGENLPAALLLAPFLLAFLLFFLGPALQTFYLSLTESSLTRTSVFVGLANYATLVQDPSFWASLGNTFYFAVLTVIPLTSLGLVMALLVHRFVRFQSWLQGAFFLPYVLPISVMTLIADWMLQPSSGVINHLVGGQRAWLADVHWALPMVAIGTVWWTVGFNMLMLLAGLRNIPAEQYEAAALDGARGFTLFRAITWPALKPVFSTALLLQLIASLKVFGQTYILTSGGPYNTSRVTLHYMYETAFTQSDAGYAAAIAMAFMFVVIALSLLARMVARRAG</sequence>
<evidence type="ECO:0000256" key="3">
    <source>
        <dbReference type="ARBA" id="ARBA00022475"/>
    </source>
</evidence>
<name>A0ABW0L3R5_9BURK</name>
<feature type="transmembrane region" description="Helical" evidence="7">
    <location>
        <begin position="39"/>
        <end position="62"/>
    </location>
</feature>
<evidence type="ECO:0000259" key="8">
    <source>
        <dbReference type="PROSITE" id="PS50928"/>
    </source>
</evidence>
<keyword evidence="6 7" id="KW-0472">Membrane</keyword>
<dbReference type="InterPro" id="IPR035906">
    <property type="entry name" value="MetI-like_sf"/>
</dbReference>
<dbReference type="InterPro" id="IPR050809">
    <property type="entry name" value="UgpAE/MalFG_permease"/>
</dbReference>
<dbReference type="SUPFAM" id="SSF161098">
    <property type="entry name" value="MetI-like"/>
    <property type="match status" value="1"/>
</dbReference>
<evidence type="ECO:0000256" key="1">
    <source>
        <dbReference type="ARBA" id="ARBA00004651"/>
    </source>
</evidence>
<gene>
    <name evidence="9" type="ORF">ACFPN5_11140</name>
</gene>
<comment type="subcellular location">
    <subcellularLocation>
        <location evidence="1 7">Cell membrane</location>
        <topology evidence="1 7">Multi-pass membrane protein</topology>
    </subcellularLocation>
</comment>
<dbReference type="Proteomes" id="UP001596050">
    <property type="component" value="Unassembled WGS sequence"/>
</dbReference>
<keyword evidence="3" id="KW-1003">Cell membrane</keyword>
<dbReference type="RefSeq" id="WP_379783155.1">
    <property type="nucleotide sequence ID" value="NZ_JBHSMU010000010.1"/>
</dbReference>
<evidence type="ECO:0000256" key="6">
    <source>
        <dbReference type="ARBA" id="ARBA00023136"/>
    </source>
</evidence>
<dbReference type="PANTHER" id="PTHR43227">
    <property type="entry name" value="BLL4140 PROTEIN"/>
    <property type="match status" value="1"/>
</dbReference>
<feature type="transmembrane region" description="Helical" evidence="7">
    <location>
        <begin position="99"/>
        <end position="120"/>
    </location>
</feature>
<evidence type="ECO:0000256" key="7">
    <source>
        <dbReference type="RuleBase" id="RU363032"/>
    </source>
</evidence>
<dbReference type="InterPro" id="IPR000515">
    <property type="entry name" value="MetI-like"/>
</dbReference>
<feature type="transmembrane region" description="Helical" evidence="7">
    <location>
        <begin position="132"/>
        <end position="154"/>
    </location>
</feature>
<feature type="transmembrane region" description="Helical" evidence="7">
    <location>
        <begin position="282"/>
        <end position="303"/>
    </location>
</feature>
<proteinExistence type="inferred from homology"/>
<dbReference type="Gene3D" id="1.10.3720.10">
    <property type="entry name" value="MetI-like"/>
    <property type="match status" value="1"/>
</dbReference>
<dbReference type="Pfam" id="PF00528">
    <property type="entry name" value="BPD_transp_1"/>
    <property type="match status" value="1"/>
</dbReference>
<keyword evidence="2 7" id="KW-0813">Transport</keyword>
<evidence type="ECO:0000313" key="9">
    <source>
        <dbReference type="EMBL" id="MFC5460359.1"/>
    </source>
</evidence>
<protein>
    <submittedName>
        <fullName evidence="9">Carbohydrate ABC transporter permease</fullName>
    </submittedName>
</protein>
<dbReference type="PROSITE" id="PS50928">
    <property type="entry name" value="ABC_TM1"/>
    <property type="match status" value="1"/>
</dbReference>
<dbReference type="PANTHER" id="PTHR43227:SF8">
    <property type="entry name" value="DIACETYLCHITOBIOSE UPTAKE SYSTEM PERMEASE PROTEIN DASB"/>
    <property type="match status" value="1"/>
</dbReference>
<organism evidence="9 10">
    <name type="scientific">Massilia niabensis</name>
    <dbReference type="NCBI Taxonomy" id="544910"/>
    <lineage>
        <taxon>Bacteria</taxon>
        <taxon>Pseudomonadati</taxon>
        <taxon>Pseudomonadota</taxon>
        <taxon>Betaproteobacteria</taxon>
        <taxon>Burkholderiales</taxon>
        <taxon>Oxalobacteraceae</taxon>
        <taxon>Telluria group</taxon>
        <taxon>Massilia</taxon>
    </lineage>
</organism>
<keyword evidence="10" id="KW-1185">Reference proteome</keyword>
<evidence type="ECO:0000313" key="10">
    <source>
        <dbReference type="Proteomes" id="UP001596050"/>
    </source>
</evidence>
<dbReference type="EMBL" id="JBHSMU010000010">
    <property type="protein sequence ID" value="MFC5460359.1"/>
    <property type="molecule type" value="Genomic_DNA"/>
</dbReference>